<feature type="region of interest" description="Disordered" evidence="1">
    <location>
        <begin position="126"/>
        <end position="145"/>
    </location>
</feature>
<gene>
    <name evidence="3" type="ORF">EF096_20085</name>
</gene>
<evidence type="ECO:0000256" key="1">
    <source>
        <dbReference type="SAM" id="MobiDB-lite"/>
    </source>
</evidence>
<feature type="domain" description="TIR" evidence="2">
    <location>
        <begin position="1"/>
        <end position="121"/>
    </location>
</feature>
<accession>A0ABX9XCE0</accession>
<evidence type="ECO:0000259" key="2">
    <source>
        <dbReference type="PROSITE" id="PS50104"/>
    </source>
</evidence>
<feature type="compositionally biased region" description="Basic and acidic residues" evidence="1">
    <location>
        <begin position="126"/>
        <end position="138"/>
    </location>
</feature>
<organism evidence="3 4">
    <name type="scientific">Pseudomonas neustonica</name>
    <dbReference type="NCBI Taxonomy" id="2487346"/>
    <lineage>
        <taxon>Bacteria</taxon>
        <taxon>Pseudomonadati</taxon>
        <taxon>Pseudomonadota</taxon>
        <taxon>Gammaproteobacteria</taxon>
        <taxon>Pseudomonadales</taxon>
        <taxon>Pseudomonadaceae</taxon>
        <taxon>Pseudomonas</taxon>
    </lineage>
</organism>
<sequence length="145" mass="15886">MKVFVSYSSKDLADVETLKASLANGPIELFVAENSVKPSESLASEIKLAIKSCHLFVVVWSNHAKASDWVSQEVGQAVALGKSILPIVLEGSMGLPGFMSELKYISAEGNRKDAMDRASSIILEKYEERKKKQEDTQRNESPPVS</sequence>
<dbReference type="InterPro" id="IPR000157">
    <property type="entry name" value="TIR_dom"/>
</dbReference>
<dbReference type="Proteomes" id="UP000275199">
    <property type="component" value="Unassembled WGS sequence"/>
</dbReference>
<keyword evidence="4" id="KW-1185">Reference proteome</keyword>
<evidence type="ECO:0000313" key="4">
    <source>
        <dbReference type="Proteomes" id="UP000275199"/>
    </source>
</evidence>
<dbReference type="RefSeq" id="WP_123891487.1">
    <property type="nucleotide sequence ID" value="NZ_RKKU01000056.1"/>
</dbReference>
<dbReference type="InterPro" id="IPR035897">
    <property type="entry name" value="Toll_tir_struct_dom_sf"/>
</dbReference>
<name>A0ABX9XCE0_9PSED</name>
<dbReference type="Gene3D" id="3.40.50.10140">
    <property type="entry name" value="Toll/interleukin-1 receptor homology (TIR) domain"/>
    <property type="match status" value="1"/>
</dbReference>
<dbReference type="Pfam" id="PF13676">
    <property type="entry name" value="TIR_2"/>
    <property type="match status" value="1"/>
</dbReference>
<protein>
    <submittedName>
        <fullName evidence="3">Toll/interleukin-1 receptor domain-containing protein</fullName>
    </submittedName>
</protein>
<reference evidence="3 4" key="1">
    <citation type="submission" date="2018-11" db="EMBL/GenBank/DDBJ databases">
        <authorList>
            <person name="Jang G.I."/>
            <person name="Hwang C.Y."/>
        </authorList>
    </citation>
    <scope>NUCLEOTIDE SEQUENCE [LARGE SCALE GENOMIC DNA]</scope>
    <source>
        <strain evidence="3 4">SSM26</strain>
    </source>
</reference>
<dbReference type="PROSITE" id="PS50104">
    <property type="entry name" value="TIR"/>
    <property type="match status" value="1"/>
</dbReference>
<dbReference type="EMBL" id="RKKU01000056">
    <property type="protein sequence ID" value="ROZ80157.1"/>
    <property type="molecule type" value="Genomic_DNA"/>
</dbReference>
<dbReference type="SUPFAM" id="SSF52200">
    <property type="entry name" value="Toll/Interleukin receptor TIR domain"/>
    <property type="match status" value="1"/>
</dbReference>
<comment type="caution">
    <text evidence="3">The sequence shown here is derived from an EMBL/GenBank/DDBJ whole genome shotgun (WGS) entry which is preliminary data.</text>
</comment>
<evidence type="ECO:0000313" key="3">
    <source>
        <dbReference type="EMBL" id="ROZ80157.1"/>
    </source>
</evidence>
<keyword evidence="3" id="KW-0675">Receptor</keyword>
<proteinExistence type="predicted"/>